<dbReference type="InterPro" id="IPR050789">
    <property type="entry name" value="Diverse_Enzym_Activities"/>
</dbReference>
<dbReference type="InterPro" id="IPR001466">
    <property type="entry name" value="Beta-lactam-related"/>
</dbReference>
<comment type="similarity">
    <text evidence="1">Belongs to the class-A beta-lactamase family.</text>
</comment>
<dbReference type="InterPro" id="IPR012338">
    <property type="entry name" value="Beta-lactam/transpept-like"/>
</dbReference>
<accession>A0A9P4NPT5</accession>
<reference evidence="4" key="1">
    <citation type="journal article" date="2020" name="Stud. Mycol.">
        <title>101 Dothideomycetes genomes: a test case for predicting lifestyles and emergence of pathogens.</title>
        <authorList>
            <person name="Haridas S."/>
            <person name="Albert R."/>
            <person name="Binder M."/>
            <person name="Bloem J."/>
            <person name="Labutti K."/>
            <person name="Salamov A."/>
            <person name="Andreopoulos B."/>
            <person name="Baker S."/>
            <person name="Barry K."/>
            <person name="Bills G."/>
            <person name="Bluhm B."/>
            <person name="Cannon C."/>
            <person name="Castanera R."/>
            <person name="Culley D."/>
            <person name="Daum C."/>
            <person name="Ezra D."/>
            <person name="Gonzalez J."/>
            <person name="Henrissat B."/>
            <person name="Kuo A."/>
            <person name="Liang C."/>
            <person name="Lipzen A."/>
            <person name="Lutzoni F."/>
            <person name="Magnuson J."/>
            <person name="Mondo S."/>
            <person name="Nolan M."/>
            <person name="Ohm R."/>
            <person name="Pangilinan J."/>
            <person name="Park H.-J."/>
            <person name="Ramirez L."/>
            <person name="Alfaro M."/>
            <person name="Sun H."/>
            <person name="Tritt A."/>
            <person name="Yoshinaga Y."/>
            <person name="Zwiers L.-H."/>
            <person name="Turgeon B."/>
            <person name="Goodwin S."/>
            <person name="Spatafora J."/>
            <person name="Crous P."/>
            <person name="Grigoriev I."/>
        </authorList>
    </citation>
    <scope>NUCLEOTIDE SEQUENCE</scope>
    <source>
        <strain evidence="4">CBS 130266</strain>
    </source>
</reference>
<dbReference type="PANTHER" id="PTHR43283">
    <property type="entry name" value="BETA-LACTAMASE-RELATED"/>
    <property type="match status" value="1"/>
</dbReference>
<dbReference type="EMBL" id="MU007050">
    <property type="protein sequence ID" value="KAF2429119.1"/>
    <property type="molecule type" value="Genomic_DNA"/>
</dbReference>
<dbReference type="Pfam" id="PF00144">
    <property type="entry name" value="Beta-lactamase"/>
    <property type="match status" value="1"/>
</dbReference>
<gene>
    <name evidence="4" type="ORF">EJ08DRAFT_591378</name>
</gene>
<dbReference type="GO" id="GO:0016787">
    <property type="term" value="F:hydrolase activity"/>
    <property type="evidence" value="ECO:0007669"/>
    <property type="project" value="UniProtKB-KW"/>
</dbReference>
<feature type="domain" description="Beta-lactamase-related" evidence="3">
    <location>
        <begin position="3"/>
        <end position="201"/>
    </location>
</feature>
<keyword evidence="5" id="KW-1185">Reference proteome</keyword>
<organism evidence="4 5">
    <name type="scientific">Tothia fuscella</name>
    <dbReference type="NCBI Taxonomy" id="1048955"/>
    <lineage>
        <taxon>Eukaryota</taxon>
        <taxon>Fungi</taxon>
        <taxon>Dikarya</taxon>
        <taxon>Ascomycota</taxon>
        <taxon>Pezizomycotina</taxon>
        <taxon>Dothideomycetes</taxon>
        <taxon>Pleosporomycetidae</taxon>
        <taxon>Venturiales</taxon>
        <taxon>Cylindrosympodiaceae</taxon>
        <taxon>Tothia</taxon>
    </lineage>
</organism>
<dbReference type="Proteomes" id="UP000800235">
    <property type="component" value="Unassembled WGS sequence"/>
</dbReference>
<sequence length="225" mass="25078">FSIPLVFEPGEGFSYCYSIHWTQLLVARLTGDFVKYVHGNVFSPLQMASSSYRPRDIPEIWDRRLRMVERKGNKLVHIEEASPRLACSMLDMGTILGDLILPSPRLLREEHIDLLFAGQFAPSSQALRDLRPLDGNYAFCAGKTDSGGPPSVNWSAGGLVVEEELALCGIPKGLVVWKGMPNILWAMNRVKGLAMVFATQLIPVGDNVANELDLAFMRDAWNVFR</sequence>
<dbReference type="AlphaFoldDB" id="A0A9P4NPT5"/>
<evidence type="ECO:0000313" key="5">
    <source>
        <dbReference type="Proteomes" id="UP000800235"/>
    </source>
</evidence>
<dbReference type="Gene3D" id="3.40.710.10">
    <property type="entry name" value="DD-peptidase/beta-lactamase superfamily"/>
    <property type="match status" value="1"/>
</dbReference>
<evidence type="ECO:0000256" key="2">
    <source>
        <dbReference type="ARBA" id="ARBA00022801"/>
    </source>
</evidence>
<protein>
    <recommendedName>
        <fullName evidence="3">Beta-lactamase-related domain-containing protein</fullName>
    </recommendedName>
</protein>
<proteinExistence type="inferred from homology"/>
<feature type="non-terminal residue" evidence="4">
    <location>
        <position position="1"/>
    </location>
</feature>
<keyword evidence="2" id="KW-0378">Hydrolase</keyword>
<name>A0A9P4NPT5_9PEZI</name>
<dbReference type="OrthoDB" id="428260at2759"/>
<evidence type="ECO:0000256" key="1">
    <source>
        <dbReference type="ARBA" id="ARBA00009009"/>
    </source>
</evidence>
<evidence type="ECO:0000313" key="4">
    <source>
        <dbReference type="EMBL" id="KAF2429119.1"/>
    </source>
</evidence>
<comment type="caution">
    <text evidence="4">The sequence shown here is derived from an EMBL/GenBank/DDBJ whole genome shotgun (WGS) entry which is preliminary data.</text>
</comment>
<dbReference type="PANTHER" id="PTHR43283:SF17">
    <property type="entry name" value="(LOVD), PUTATIVE (AFU_ORTHOLOGUE AFUA_5G00920)-RELATED"/>
    <property type="match status" value="1"/>
</dbReference>
<dbReference type="SUPFAM" id="SSF56601">
    <property type="entry name" value="beta-lactamase/transpeptidase-like"/>
    <property type="match status" value="1"/>
</dbReference>
<evidence type="ECO:0000259" key="3">
    <source>
        <dbReference type="Pfam" id="PF00144"/>
    </source>
</evidence>